<feature type="transmembrane region" description="Helical" evidence="1">
    <location>
        <begin position="133"/>
        <end position="152"/>
    </location>
</feature>
<keyword evidence="4" id="KW-1185">Reference proteome</keyword>
<dbReference type="PATRIC" id="fig|471514.4.peg.2069"/>
<gene>
    <name evidence="3" type="ORF">AN477_22690</name>
</gene>
<feature type="transmembrane region" description="Helical" evidence="1">
    <location>
        <begin position="110"/>
        <end position="127"/>
    </location>
</feature>
<organism evidence="3 4">
    <name type="scientific">Alicyclobacillus ferrooxydans</name>
    <dbReference type="NCBI Taxonomy" id="471514"/>
    <lineage>
        <taxon>Bacteria</taxon>
        <taxon>Bacillati</taxon>
        <taxon>Bacillota</taxon>
        <taxon>Bacilli</taxon>
        <taxon>Bacillales</taxon>
        <taxon>Alicyclobacillaceae</taxon>
        <taxon>Alicyclobacillus</taxon>
    </lineage>
</organism>
<evidence type="ECO:0000313" key="3">
    <source>
        <dbReference type="EMBL" id="KPV39309.1"/>
    </source>
</evidence>
<feature type="domain" description="VanZ-like" evidence="2">
    <location>
        <begin position="24"/>
        <end position="144"/>
    </location>
</feature>
<dbReference type="EMBL" id="LJCO01000107">
    <property type="protein sequence ID" value="KPV39309.1"/>
    <property type="molecule type" value="Genomic_DNA"/>
</dbReference>
<dbReference type="STRING" id="471514.AN477_22690"/>
<accession>A0A0N8PMP6</accession>
<name>A0A0N8PMP6_9BACL</name>
<feature type="transmembrane region" description="Helical" evidence="1">
    <location>
        <begin position="24"/>
        <end position="50"/>
    </location>
</feature>
<sequence length="161" mass="18172">MSTETSSRTATAEPTTARKIHIGFLLLLLLWCLLLLIGVFASSVVALMHLSSLSFHLDPRPHWSQFFAMDFYAHLNNRGWIITKAGHFVGFGILDLLITLSFRRPNLSPFLAFLFAVTTELLQIPFGRDGRLYDVYIDTMGIAVFGFFGTLWPTRDSKNTT</sequence>
<proteinExistence type="predicted"/>
<evidence type="ECO:0000256" key="1">
    <source>
        <dbReference type="SAM" id="Phobius"/>
    </source>
</evidence>
<keyword evidence="1" id="KW-0812">Transmembrane</keyword>
<dbReference type="InterPro" id="IPR006976">
    <property type="entry name" value="VanZ-like"/>
</dbReference>
<keyword evidence="1" id="KW-0472">Membrane</keyword>
<protein>
    <recommendedName>
        <fullName evidence="2">VanZ-like domain-containing protein</fullName>
    </recommendedName>
</protein>
<dbReference type="Proteomes" id="UP000050482">
    <property type="component" value="Unassembled WGS sequence"/>
</dbReference>
<dbReference type="AlphaFoldDB" id="A0A0N8PMP6"/>
<dbReference type="Pfam" id="PF04892">
    <property type="entry name" value="VanZ"/>
    <property type="match status" value="1"/>
</dbReference>
<evidence type="ECO:0000313" key="4">
    <source>
        <dbReference type="Proteomes" id="UP000050482"/>
    </source>
</evidence>
<dbReference type="RefSeq" id="WP_054971459.1">
    <property type="nucleotide sequence ID" value="NZ_LJCO01000107.1"/>
</dbReference>
<evidence type="ECO:0000259" key="2">
    <source>
        <dbReference type="Pfam" id="PF04892"/>
    </source>
</evidence>
<reference evidence="3 4" key="1">
    <citation type="submission" date="2015-09" db="EMBL/GenBank/DDBJ databases">
        <title>Draft genome sequence of Alicyclobacillus ferrooxydans DSM 22381.</title>
        <authorList>
            <person name="Hemp J."/>
        </authorList>
    </citation>
    <scope>NUCLEOTIDE SEQUENCE [LARGE SCALE GENOMIC DNA]</scope>
    <source>
        <strain evidence="3 4">TC-34</strain>
    </source>
</reference>
<dbReference type="OrthoDB" id="2659829at2"/>
<comment type="caution">
    <text evidence="3">The sequence shown here is derived from an EMBL/GenBank/DDBJ whole genome shotgun (WGS) entry which is preliminary data.</text>
</comment>
<feature type="transmembrane region" description="Helical" evidence="1">
    <location>
        <begin position="79"/>
        <end position="98"/>
    </location>
</feature>
<keyword evidence="1" id="KW-1133">Transmembrane helix</keyword>
<dbReference type="NCBIfam" id="NF037970">
    <property type="entry name" value="vanZ_1"/>
    <property type="match status" value="1"/>
</dbReference>